<comment type="caution">
    <text evidence="2">The sequence shown here is derived from an EMBL/GenBank/DDBJ whole genome shotgun (WGS) entry which is preliminary data.</text>
</comment>
<sequence>MSENGKISAGCGVSSETVARRRAALSMVSPTMKALVDVVWVVWSVGASIYDYFHTSAMEERIYALENAITFHQCIIGLLSAGLALLFTYILLRKH</sequence>
<keyword evidence="1" id="KW-1133">Transmembrane helix</keyword>
<proteinExistence type="predicted"/>
<gene>
    <name evidence="2" type="ORF">AAFF_G00339900</name>
</gene>
<feature type="transmembrane region" description="Helical" evidence="1">
    <location>
        <begin position="70"/>
        <end position="92"/>
    </location>
</feature>
<keyword evidence="1" id="KW-0812">Transmembrane</keyword>
<reference evidence="2" key="1">
    <citation type="journal article" date="2023" name="Science">
        <title>Genome structures resolve the early diversification of teleost fishes.</title>
        <authorList>
            <person name="Parey E."/>
            <person name="Louis A."/>
            <person name="Montfort J."/>
            <person name="Bouchez O."/>
            <person name="Roques C."/>
            <person name="Iampietro C."/>
            <person name="Lluch J."/>
            <person name="Castinel A."/>
            <person name="Donnadieu C."/>
            <person name="Desvignes T."/>
            <person name="Floi Bucao C."/>
            <person name="Jouanno E."/>
            <person name="Wen M."/>
            <person name="Mejri S."/>
            <person name="Dirks R."/>
            <person name="Jansen H."/>
            <person name="Henkel C."/>
            <person name="Chen W.J."/>
            <person name="Zahm M."/>
            <person name="Cabau C."/>
            <person name="Klopp C."/>
            <person name="Thompson A.W."/>
            <person name="Robinson-Rechavi M."/>
            <person name="Braasch I."/>
            <person name="Lecointre G."/>
            <person name="Bobe J."/>
            <person name="Postlethwait J.H."/>
            <person name="Berthelot C."/>
            <person name="Roest Crollius H."/>
            <person name="Guiguen Y."/>
        </authorList>
    </citation>
    <scope>NUCLEOTIDE SEQUENCE</scope>
    <source>
        <strain evidence="2">NC1722</strain>
    </source>
</reference>
<organism evidence="2 3">
    <name type="scientific">Aldrovandia affinis</name>
    <dbReference type="NCBI Taxonomy" id="143900"/>
    <lineage>
        <taxon>Eukaryota</taxon>
        <taxon>Metazoa</taxon>
        <taxon>Chordata</taxon>
        <taxon>Craniata</taxon>
        <taxon>Vertebrata</taxon>
        <taxon>Euteleostomi</taxon>
        <taxon>Actinopterygii</taxon>
        <taxon>Neopterygii</taxon>
        <taxon>Teleostei</taxon>
        <taxon>Notacanthiformes</taxon>
        <taxon>Halosauridae</taxon>
        <taxon>Aldrovandia</taxon>
    </lineage>
</organism>
<name>A0AAD7WP78_9TELE</name>
<keyword evidence="3" id="KW-1185">Reference proteome</keyword>
<feature type="transmembrane region" description="Helical" evidence="1">
    <location>
        <begin position="30"/>
        <end position="50"/>
    </location>
</feature>
<dbReference type="Proteomes" id="UP001221898">
    <property type="component" value="Unassembled WGS sequence"/>
</dbReference>
<dbReference type="AlphaFoldDB" id="A0AAD7WP78"/>
<protein>
    <submittedName>
        <fullName evidence="2">Uncharacterized protein</fullName>
    </submittedName>
</protein>
<evidence type="ECO:0000313" key="2">
    <source>
        <dbReference type="EMBL" id="KAJ8404217.1"/>
    </source>
</evidence>
<evidence type="ECO:0000256" key="1">
    <source>
        <dbReference type="SAM" id="Phobius"/>
    </source>
</evidence>
<keyword evidence="1" id="KW-0472">Membrane</keyword>
<dbReference type="EMBL" id="JAINUG010000054">
    <property type="protein sequence ID" value="KAJ8404217.1"/>
    <property type="molecule type" value="Genomic_DNA"/>
</dbReference>
<accession>A0AAD7WP78</accession>
<evidence type="ECO:0000313" key="3">
    <source>
        <dbReference type="Proteomes" id="UP001221898"/>
    </source>
</evidence>